<dbReference type="AlphaFoldDB" id="A0A139BPJ3"/>
<reference evidence="1 2" key="1">
    <citation type="submission" date="2016-02" db="EMBL/GenBank/DDBJ databases">
        <authorList>
            <person name="Wen L."/>
            <person name="He K."/>
            <person name="Yang H."/>
        </authorList>
    </citation>
    <scope>NUCLEOTIDE SEQUENCE [LARGE SCALE GENOMIC DNA]</scope>
    <source>
        <strain evidence="1">ShG14-8</strain>
    </source>
</reference>
<accession>A0A139BPJ3</accession>
<comment type="caution">
    <text evidence="1">The sequence shown here is derived from an EMBL/GenBank/DDBJ whole genome shotgun (WGS) entry which is preliminary data.</text>
</comment>
<evidence type="ECO:0000313" key="2">
    <source>
        <dbReference type="Proteomes" id="UP000070578"/>
    </source>
</evidence>
<evidence type="ECO:0000313" key="1">
    <source>
        <dbReference type="EMBL" id="KXS30904.1"/>
    </source>
</evidence>
<sequence>KAPIAPAMPAGLPSHLYIIWEQFPRIGEKISLMWGYVELQKYLSNIILDDRGDRDGFPKPVLDALVEIHRRHAEMVPEDYTGPI</sequence>
<reference evidence="1 2" key="2">
    <citation type="submission" date="2016-03" db="EMBL/GenBank/DDBJ databases">
        <title>New uncultured bacterium of the family Gallionellaceae from acid mine drainage: description and reconstruction of genome based on metagenomic analysis of microbial community.</title>
        <authorList>
            <person name="Kadnikov V."/>
            <person name="Ivasenko D."/>
            <person name="Beletsky A."/>
            <person name="Mardanov A."/>
            <person name="Danilova E."/>
            <person name="Pimenov N."/>
            <person name="Karnachuk O."/>
            <person name="Ravin N."/>
        </authorList>
    </citation>
    <scope>NUCLEOTIDE SEQUENCE [LARGE SCALE GENOMIC DNA]</scope>
    <source>
        <strain evidence="1">ShG14-8</strain>
    </source>
</reference>
<proteinExistence type="predicted"/>
<organism evidence="1 2">
    <name type="scientific">Candidatus Gallionella acididurans</name>
    <dbReference type="NCBI Taxonomy" id="1796491"/>
    <lineage>
        <taxon>Bacteria</taxon>
        <taxon>Pseudomonadati</taxon>
        <taxon>Pseudomonadota</taxon>
        <taxon>Betaproteobacteria</taxon>
        <taxon>Nitrosomonadales</taxon>
        <taxon>Gallionellaceae</taxon>
        <taxon>Gallionella</taxon>
    </lineage>
</organism>
<dbReference type="Proteomes" id="UP000070578">
    <property type="component" value="Unassembled WGS sequence"/>
</dbReference>
<name>A0A139BPJ3_9PROT</name>
<protein>
    <submittedName>
        <fullName evidence="1">Uncharacterized protein</fullName>
    </submittedName>
</protein>
<gene>
    <name evidence="1" type="ORF">AWT59_2965</name>
</gene>
<feature type="non-terminal residue" evidence="1">
    <location>
        <position position="1"/>
    </location>
</feature>
<dbReference type="EMBL" id="LSLI01000122">
    <property type="protein sequence ID" value="KXS30904.1"/>
    <property type="molecule type" value="Genomic_DNA"/>
</dbReference>